<keyword evidence="2" id="KW-1133">Transmembrane helix</keyword>
<keyword evidence="2" id="KW-0812">Transmembrane</keyword>
<dbReference type="SUPFAM" id="SSF103473">
    <property type="entry name" value="MFS general substrate transporter"/>
    <property type="match status" value="1"/>
</dbReference>
<dbReference type="AlphaFoldDB" id="A0A6G0WMK8"/>
<name>A0A6G0WMK8_9STRA</name>
<dbReference type="Gene3D" id="1.20.1250.20">
    <property type="entry name" value="MFS general substrate transporter like domains"/>
    <property type="match status" value="1"/>
</dbReference>
<keyword evidence="4" id="KW-1185">Reference proteome</keyword>
<dbReference type="Pfam" id="PF01770">
    <property type="entry name" value="Folate_carrier"/>
    <property type="match status" value="1"/>
</dbReference>
<keyword evidence="2" id="KW-0472">Membrane</keyword>
<accession>A0A6G0WMK8</accession>
<feature type="transmembrane region" description="Helical" evidence="2">
    <location>
        <begin position="395"/>
        <end position="415"/>
    </location>
</feature>
<feature type="transmembrane region" description="Helical" evidence="2">
    <location>
        <begin position="111"/>
        <end position="135"/>
    </location>
</feature>
<dbReference type="GO" id="GO:0090482">
    <property type="term" value="F:vitamin transmembrane transporter activity"/>
    <property type="evidence" value="ECO:0007669"/>
    <property type="project" value="InterPro"/>
</dbReference>
<dbReference type="GO" id="GO:0005886">
    <property type="term" value="C:plasma membrane"/>
    <property type="evidence" value="ECO:0007669"/>
    <property type="project" value="TreeGrafter"/>
</dbReference>
<comment type="similarity">
    <text evidence="1">Belongs to the reduced folate carrier (RFC) transporter (TC 2.A.48) family.</text>
</comment>
<dbReference type="PANTHER" id="PTHR10686">
    <property type="entry name" value="FOLATE TRANSPORTER"/>
    <property type="match status" value="1"/>
</dbReference>
<feature type="transmembrane region" description="Helical" evidence="2">
    <location>
        <begin position="302"/>
        <end position="322"/>
    </location>
</feature>
<reference evidence="3 4" key="1">
    <citation type="submission" date="2019-07" db="EMBL/GenBank/DDBJ databases">
        <title>Genomics analysis of Aphanomyces spp. identifies a new class of oomycete effector associated with host adaptation.</title>
        <authorList>
            <person name="Gaulin E."/>
        </authorList>
    </citation>
    <scope>NUCLEOTIDE SEQUENCE [LARGE SCALE GENOMIC DNA]</scope>
    <source>
        <strain evidence="3 4">ATCC 201684</strain>
    </source>
</reference>
<feature type="transmembrane region" description="Helical" evidence="2">
    <location>
        <begin position="363"/>
        <end position="383"/>
    </location>
</feature>
<feature type="transmembrane region" description="Helical" evidence="2">
    <location>
        <begin position="200"/>
        <end position="219"/>
    </location>
</feature>
<organism evidence="3 4">
    <name type="scientific">Aphanomyces euteiches</name>
    <dbReference type="NCBI Taxonomy" id="100861"/>
    <lineage>
        <taxon>Eukaryota</taxon>
        <taxon>Sar</taxon>
        <taxon>Stramenopiles</taxon>
        <taxon>Oomycota</taxon>
        <taxon>Saprolegniomycetes</taxon>
        <taxon>Saprolegniales</taxon>
        <taxon>Verrucalvaceae</taxon>
        <taxon>Aphanomyces</taxon>
    </lineage>
</organism>
<comment type="caution">
    <text evidence="3">The sequence shown here is derived from an EMBL/GenBank/DDBJ whole genome shotgun (WGS) entry which is preliminary data.</text>
</comment>
<evidence type="ECO:0008006" key="5">
    <source>
        <dbReference type="Google" id="ProtNLM"/>
    </source>
</evidence>
<feature type="transmembrane region" description="Helical" evidence="2">
    <location>
        <begin position="171"/>
        <end position="194"/>
    </location>
</feature>
<dbReference type="PANTHER" id="PTHR10686:SF18">
    <property type="entry name" value="IP11787P-RELATED"/>
    <property type="match status" value="1"/>
</dbReference>
<evidence type="ECO:0000313" key="3">
    <source>
        <dbReference type="EMBL" id="KAF0728579.1"/>
    </source>
</evidence>
<evidence type="ECO:0000256" key="1">
    <source>
        <dbReference type="ARBA" id="ARBA00005773"/>
    </source>
</evidence>
<dbReference type="VEuPathDB" id="FungiDB:AeMF1_010940"/>
<evidence type="ECO:0000256" key="2">
    <source>
        <dbReference type="SAM" id="Phobius"/>
    </source>
</evidence>
<dbReference type="InterPro" id="IPR002666">
    <property type="entry name" value="Folate_carrier"/>
</dbReference>
<proteinExistence type="inferred from homology"/>
<dbReference type="Proteomes" id="UP000481153">
    <property type="component" value="Unassembled WGS sequence"/>
</dbReference>
<dbReference type="EMBL" id="VJMJ01000175">
    <property type="protein sequence ID" value="KAF0728579.1"/>
    <property type="molecule type" value="Genomic_DNA"/>
</dbReference>
<evidence type="ECO:0000313" key="4">
    <source>
        <dbReference type="Proteomes" id="UP000481153"/>
    </source>
</evidence>
<feature type="transmembrane region" description="Helical" evidence="2">
    <location>
        <begin position="421"/>
        <end position="440"/>
    </location>
</feature>
<dbReference type="InterPro" id="IPR036259">
    <property type="entry name" value="MFS_trans_sf"/>
</dbReference>
<gene>
    <name evidence="3" type="ORF">Ae201684_013542</name>
</gene>
<sequence length="460" mass="51397">MPPIQSPPRSKPHSESSMSDYYQQTLNYAPVEVERNDSAASTSATMLLRLCLYGFFIELKPSEAYLNAFLTIDKGFTNVVTNEEIYPWFTYGQLAMLLVMPLVVERVPYRSVLLIESLGFLLTRAFILWGTSLFLMQLMQVTYAIGTVSKVVYLCMIYREVSPEEYHSATAAVWASSLAGQFVAGLLGQLLVWLGVDLWWLNYISLANVCIAFALAFSVPEHAAELIQVPATAVAGGDETSPEDLTTRRRKRHLKLAKARTWQWTNFLAATWITLKCCESLSSNYIQNRWTSFTEETLENGVVMALYTASGALIMWILTCAGQRKARSAKSLQWFLFSGSVIIAGLSYVQTIAPSLELSYGCYILYGAVYYGLITTVSAELALQCSTDHYAKMFSVVALGAASLETMITFLLQGTTTLTTTWFGTITVVHGILLAFYLFFYCRLEPEPLPDETQLLQVHI</sequence>
<protein>
    <recommendedName>
        <fullName evidence="5">Major facilitator superfamily (MFS) profile domain-containing protein</fullName>
    </recommendedName>
</protein>
<feature type="transmembrane region" description="Helical" evidence="2">
    <location>
        <begin position="85"/>
        <end position="104"/>
    </location>
</feature>
<feature type="transmembrane region" description="Helical" evidence="2">
    <location>
        <begin position="334"/>
        <end position="351"/>
    </location>
</feature>